<evidence type="ECO:0000256" key="1">
    <source>
        <dbReference type="SAM" id="MobiDB-lite"/>
    </source>
</evidence>
<protein>
    <submittedName>
        <fullName evidence="2">Uncharacterized protein</fullName>
    </submittedName>
</protein>
<proteinExistence type="predicted"/>
<evidence type="ECO:0000313" key="2">
    <source>
        <dbReference type="EMBL" id="GAA0170451.1"/>
    </source>
</evidence>
<dbReference type="Gene3D" id="2.40.70.10">
    <property type="entry name" value="Acid Proteases"/>
    <property type="match status" value="1"/>
</dbReference>
<organism evidence="2 3">
    <name type="scientific">Lithospermum erythrorhizon</name>
    <name type="common">Purple gromwell</name>
    <name type="synonym">Lithospermum officinale var. erythrorhizon</name>
    <dbReference type="NCBI Taxonomy" id="34254"/>
    <lineage>
        <taxon>Eukaryota</taxon>
        <taxon>Viridiplantae</taxon>
        <taxon>Streptophyta</taxon>
        <taxon>Embryophyta</taxon>
        <taxon>Tracheophyta</taxon>
        <taxon>Spermatophyta</taxon>
        <taxon>Magnoliopsida</taxon>
        <taxon>eudicotyledons</taxon>
        <taxon>Gunneridae</taxon>
        <taxon>Pentapetalae</taxon>
        <taxon>asterids</taxon>
        <taxon>lamiids</taxon>
        <taxon>Boraginales</taxon>
        <taxon>Boraginaceae</taxon>
        <taxon>Boraginoideae</taxon>
        <taxon>Lithospermeae</taxon>
        <taxon>Lithospermum</taxon>
    </lineage>
</organism>
<comment type="caution">
    <text evidence="2">The sequence shown here is derived from an EMBL/GenBank/DDBJ whole genome shotgun (WGS) entry which is preliminary data.</text>
</comment>
<dbReference type="PANTHER" id="PTHR33240:SF15">
    <property type="entry name" value="GAG-PRO-LIKE PROTEIN"/>
    <property type="match status" value="1"/>
</dbReference>
<accession>A0AAV3R5G0</accession>
<keyword evidence="3" id="KW-1185">Reference proteome</keyword>
<dbReference type="PANTHER" id="PTHR33240">
    <property type="entry name" value="OS08G0508500 PROTEIN"/>
    <property type="match status" value="1"/>
</dbReference>
<name>A0AAV3R5G0_LITER</name>
<dbReference type="AlphaFoldDB" id="A0AAV3R5G0"/>
<feature type="compositionally biased region" description="Basic and acidic residues" evidence="1">
    <location>
        <begin position="134"/>
        <end position="145"/>
    </location>
</feature>
<dbReference type="EMBL" id="BAABME010007249">
    <property type="protein sequence ID" value="GAA0170451.1"/>
    <property type="molecule type" value="Genomic_DNA"/>
</dbReference>
<sequence>MMVDTGSFADILYLGAYDKLGLPRKLLKLACTSLTRFTGQSSYPVGIAELDFTVGEAPRTVTVGASFTMVEISDHPYNGLIGRPLINALRAVISYLHLKMKFPTSEGIGEILGDRKRTRVCYQLSVPRGMSLKEPPKQKRPRENRSSVMKMTGENPETN</sequence>
<gene>
    <name evidence="2" type="ORF">LIER_24702</name>
</gene>
<evidence type="ECO:0000313" key="3">
    <source>
        <dbReference type="Proteomes" id="UP001454036"/>
    </source>
</evidence>
<reference evidence="2 3" key="1">
    <citation type="submission" date="2024-01" db="EMBL/GenBank/DDBJ databases">
        <title>The complete chloroplast genome sequence of Lithospermum erythrorhizon: insights into the phylogenetic relationship among Boraginaceae species and the maternal lineages of purple gromwells.</title>
        <authorList>
            <person name="Okada T."/>
            <person name="Watanabe K."/>
        </authorList>
    </citation>
    <scope>NUCLEOTIDE SEQUENCE [LARGE SCALE GENOMIC DNA]</scope>
</reference>
<dbReference type="Proteomes" id="UP001454036">
    <property type="component" value="Unassembled WGS sequence"/>
</dbReference>
<dbReference type="InterPro" id="IPR021109">
    <property type="entry name" value="Peptidase_aspartic_dom_sf"/>
</dbReference>
<feature type="region of interest" description="Disordered" evidence="1">
    <location>
        <begin position="130"/>
        <end position="159"/>
    </location>
</feature>